<evidence type="ECO:0000259" key="1">
    <source>
        <dbReference type="SMART" id="SM00507"/>
    </source>
</evidence>
<dbReference type="SMART" id="SM00507">
    <property type="entry name" value="HNHc"/>
    <property type="match status" value="1"/>
</dbReference>
<keyword evidence="2" id="KW-0255">Endonuclease</keyword>
<gene>
    <name evidence="2" type="ORF">HLH17_08050</name>
</gene>
<protein>
    <submittedName>
        <fullName evidence="2">HNH endonuclease</fullName>
    </submittedName>
</protein>
<evidence type="ECO:0000313" key="3">
    <source>
        <dbReference type="Proteomes" id="UP000569202"/>
    </source>
</evidence>
<comment type="caution">
    <text evidence="2">The sequence shown here is derived from an EMBL/GenBank/DDBJ whole genome shotgun (WGS) entry which is preliminary data.</text>
</comment>
<dbReference type="Gene3D" id="1.10.30.50">
    <property type="match status" value="1"/>
</dbReference>
<reference evidence="2 3" key="1">
    <citation type="submission" date="2020-04" db="EMBL/GenBank/DDBJ databases">
        <title>Acinetobacter Taxon 24.</title>
        <authorList>
            <person name="Nemec A."/>
            <person name="Radolfova-Krizova L."/>
            <person name="Higgins P.G."/>
            <person name="Spanelova P."/>
        </authorList>
    </citation>
    <scope>NUCLEOTIDE SEQUENCE [LARGE SCALE GENOMIC DNA]</scope>
    <source>
        <strain evidence="2 3">ANC 5380</strain>
    </source>
</reference>
<dbReference type="CDD" id="cd00085">
    <property type="entry name" value="HNHc"/>
    <property type="match status" value="1"/>
</dbReference>
<name>A0A7Y2RFP7_9GAMM</name>
<feature type="domain" description="HNH nuclease" evidence="1">
    <location>
        <begin position="39"/>
        <end position="97"/>
    </location>
</feature>
<dbReference type="GO" id="GO:0004519">
    <property type="term" value="F:endonuclease activity"/>
    <property type="evidence" value="ECO:0007669"/>
    <property type="project" value="UniProtKB-KW"/>
</dbReference>
<dbReference type="RefSeq" id="WP_067723963.1">
    <property type="nucleotide sequence ID" value="NZ_JABERI010000030.1"/>
</dbReference>
<organism evidence="2 3">
    <name type="scientific">Acinetobacter terrae</name>
    <dbReference type="NCBI Taxonomy" id="2731247"/>
    <lineage>
        <taxon>Bacteria</taxon>
        <taxon>Pseudomonadati</taxon>
        <taxon>Pseudomonadota</taxon>
        <taxon>Gammaproteobacteria</taxon>
        <taxon>Moraxellales</taxon>
        <taxon>Moraxellaceae</taxon>
        <taxon>Acinetobacter</taxon>
        <taxon>Acinetobacter Taxon 24</taxon>
    </lineage>
</organism>
<dbReference type="AlphaFoldDB" id="A0A7Y2RFP7"/>
<sequence length="219" mass="25985">MEVFQTPTDLQSFIDNYDKENYQLWNNETNKDVQAFRALIRAHYLSDQKLTCFYCKQYIFSTNGLHWQVEHILPKSLFPQFLFEPRNLIVVCPDCNREKGDQNPHVNGDRACSQPTYPRTSGRFKIIHPLYDIYEDHIERISANHCDYPDHYFLKAHTPKGKVTVKMCDLNRFYQEFAGYKDLKGKQVAALDEFIEEKDINLLTREQKMELVQKIMESM</sequence>
<dbReference type="Pfam" id="PF01844">
    <property type="entry name" value="HNH"/>
    <property type="match status" value="1"/>
</dbReference>
<keyword evidence="2" id="KW-0378">Hydrolase</keyword>
<dbReference type="InterPro" id="IPR003615">
    <property type="entry name" value="HNH_nuc"/>
</dbReference>
<dbReference type="GO" id="GO:0003676">
    <property type="term" value="F:nucleic acid binding"/>
    <property type="evidence" value="ECO:0007669"/>
    <property type="project" value="InterPro"/>
</dbReference>
<dbReference type="InterPro" id="IPR002711">
    <property type="entry name" value="HNH"/>
</dbReference>
<evidence type="ECO:0000313" key="2">
    <source>
        <dbReference type="EMBL" id="NNH77606.1"/>
    </source>
</evidence>
<keyword evidence="2" id="KW-0540">Nuclease</keyword>
<dbReference type="Proteomes" id="UP000569202">
    <property type="component" value="Unassembled WGS sequence"/>
</dbReference>
<dbReference type="GO" id="GO:0008270">
    <property type="term" value="F:zinc ion binding"/>
    <property type="evidence" value="ECO:0007669"/>
    <property type="project" value="InterPro"/>
</dbReference>
<accession>A0A7Y2RFP7</accession>
<proteinExistence type="predicted"/>
<dbReference type="EMBL" id="JABERL010000020">
    <property type="protein sequence ID" value="NNH77606.1"/>
    <property type="molecule type" value="Genomic_DNA"/>
</dbReference>